<proteinExistence type="predicted"/>
<dbReference type="AlphaFoldDB" id="G4ZY66"/>
<keyword evidence="1" id="KW-0812">Transmembrane</keyword>
<dbReference type="InParanoid" id="G4ZY66"/>
<dbReference type="RefSeq" id="XP_009532305.1">
    <property type="nucleotide sequence ID" value="XM_009534010.1"/>
</dbReference>
<evidence type="ECO:0000313" key="2">
    <source>
        <dbReference type="EMBL" id="EGZ11972.1"/>
    </source>
</evidence>
<keyword evidence="4" id="KW-1185">Reference proteome</keyword>
<protein>
    <submittedName>
        <fullName evidence="2">Uncharacterized protein</fullName>
    </submittedName>
</protein>
<dbReference type="GeneID" id="20647200"/>
<sequence length="102" mass="11841">MALERKLQQNSSDGTCVYGLLIGPLAWIWVYLDSKEGRFCRTLLQPDDLQPSIYMMVTIARAIMWESLIIKTSQQLRTRTIYIAHVHRSGVDMKQRWISQGL</sequence>
<name>G4ZY66_PHYSP</name>
<feature type="transmembrane region" description="Helical" evidence="1">
    <location>
        <begin position="12"/>
        <end position="32"/>
    </location>
</feature>
<reference evidence="2 4" key="1">
    <citation type="journal article" date="2006" name="Science">
        <title>Phytophthora genome sequences uncover evolutionary origins and mechanisms of pathogenesis.</title>
        <authorList>
            <person name="Tyler B.M."/>
            <person name="Tripathy S."/>
            <person name="Zhang X."/>
            <person name="Dehal P."/>
            <person name="Jiang R.H."/>
            <person name="Aerts A."/>
            <person name="Arredondo F.D."/>
            <person name="Baxter L."/>
            <person name="Bensasson D."/>
            <person name="Beynon J.L."/>
            <person name="Chapman J."/>
            <person name="Damasceno C.M."/>
            <person name="Dorrance A.E."/>
            <person name="Dou D."/>
            <person name="Dickerman A.W."/>
            <person name="Dubchak I.L."/>
            <person name="Garbelotto M."/>
            <person name="Gijzen M."/>
            <person name="Gordon S.G."/>
            <person name="Govers F."/>
            <person name="Grunwald N.J."/>
            <person name="Huang W."/>
            <person name="Ivors K.L."/>
            <person name="Jones R.W."/>
            <person name="Kamoun S."/>
            <person name="Krampis K."/>
            <person name="Lamour K.H."/>
            <person name="Lee M.K."/>
            <person name="McDonald W.H."/>
            <person name="Medina M."/>
            <person name="Meijer H.J."/>
            <person name="Nordberg E.K."/>
            <person name="Maclean D.J."/>
            <person name="Ospina-Giraldo M.D."/>
            <person name="Morris P.F."/>
            <person name="Phuntumart V."/>
            <person name="Putnam N.H."/>
            <person name="Rash S."/>
            <person name="Rose J.K."/>
            <person name="Sakihama Y."/>
            <person name="Salamov A.A."/>
            <person name="Savidor A."/>
            <person name="Scheuring C.F."/>
            <person name="Smith B.M."/>
            <person name="Sobral B.W."/>
            <person name="Terry A."/>
            <person name="Torto-Alalibo T.A."/>
            <person name="Win J."/>
            <person name="Xu Z."/>
            <person name="Zhang H."/>
            <person name="Grigoriev I.V."/>
            <person name="Rokhsar D.S."/>
            <person name="Boore J.L."/>
        </authorList>
    </citation>
    <scope>NUCLEOTIDE SEQUENCE [LARGE SCALE GENOMIC DNA]</scope>
    <source>
        <strain evidence="2 4">P6497</strain>
    </source>
</reference>
<keyword evidence="1" id="KW-0472">Membrane</keyword>
<dbReference type="GeneID" id="20647199"/>
<reference evidence="2" key="2">
    <citation type="submission" date="2011-09" db="EMBL/GenBank/DDBJ databases">
        <authorList>
            <consortium name="US DOE Joint Genome Institute (JGI-PGF)"/>
            <person name="Aerts A."/>
            <person name="Grimwood J."/>
            <person name="Schmutz J."/>
            <person name="Lucas S."/>
            <person name="Hammon N."/>
            <person name="Glavina del Rio T."/>
            <person name="Dalin E."/>
            <person name="Tice H."/>
            <person name="Pitluck S."/>
            <person name="Dehal P."/>
            <person name="Chapman J."/>
            <person name="Putman N.H."/>
            <person name="Salamov A.A."/>
            <person name="Terry A."/>
            <person name="Rokhsar D.S."/>
            <person name="Boore J.L."/>
            <person name="Tripathy S."/>
            <person name="Tyler B.M."/>
            <person name="Grigoriev I.V."/>
        </authorList>
    </citation>
    <scope>NUCLEOTIDE SEQUENCE</scope>
    <source>
        <strain evidence="2">P6497</strain>
    </source>
</reference>
<dbReference type="RefSeq" id="XP_009532306.1">
    <property type="nucleotide sequence ID" value="XM_009534011.1"/>
</dbReference>
<keyword evidence="1" id="KW-1133">Transmembrane helix</keyword>
<evidence type="ECO:0000256" key="1">
    <source>
        <dbReference type="SAM" id="Phobius"/>
    </source>
</evidence>
<organism evidence="4">
    <name type="scientific">Phytophthora sojae (strain P6497)</name>
    <name type="common">Soybean stem and root rot agent</name>
    <name type="synonym">Phytophthora megasperma f. sp. glycines</name>
    <dbReference type="NCBI Taxonomy" id="1094619"/>
    <lineage>
        <taxon>Eukaryota</taxon>
        <taxon>Sar</taxon>
        <taxon>Stramenopiles</taxon>
        <taxon>Oomycota</taxon>
        <taxon>Peronosporomycetes</taxon>
        <taxon>Peronosporales</taxon>
        <taxon>Peronosporaceae</taxon>
        <taxon>Phytophthora</taxon>
    </lineage>
</organism>
<dbReference type="KEGG" id="psoj:PHYSODRAFT_336453"/>
<dbReference type="EMBL" id="JH159157">
    <property type="protein sequence ID" value="EGZ11972.1"/>
    <property type="molecule type" value="Genomic_DNA"/>
</dbReference>
<evidence type="ECO:0000313" key="4">
    <source>
        <dbReference type="Proteomes" id="UP000002640"/>
    </source>
</evidence>
<dbReference type="KEGG" id="psoj:PHYSODRAFT_336454"/>
<dbReference type="Proteomes" id="UP000002640">
    <property type="component" value="Unassembled WGS sequence"/>
</dbReference>
<dbReference type="EMBL" id="JH159157">
    <property type="protein sequence ID" value="EGZ11973.1"/>
    <property type="molecule type" value="Genomic_DNA"/>
</dbReference>
<evidence type="ECO:0000313" key="3">
    <source>
        <dbReference type="EMBL" id="EGZ11973.1"/>
    </source>
</evidence>
<gene>
    <name evidence="2" type="ORF">PHYSODRAFT_336453</name>
    <name evidence="3" type="ORF">PHYSODRAFT_336454</name>
</gene>
<accession>G4ZY66</accession>